<feature type="compositionally biased region" description="Low complexity" evidence="1">
    <location>
        <begin position="69"/>
        <end position="83"/>
    </location>
</feature>
<organism evidence="4 5">
    <name type="scientific">Perkinsus chesapeaki</name>
    <name type="common">Clam parasite</name>
    <name type="synonym">Perkinsus andrewsi</name>
    <dbReference type="NCBI Taxonomy" id="330153"/>
    <lineage>
        <taxon>Eukaryota</taxon>
        <taxon>Sar</taxon>
        <taxon>Alveolata</taxon>
        <taxon>Perkinsozoa</taxon>
        <taxon>Perkinsea</taxon>
        <taxon>Perkinsida</taxon>
        <taxon>Perkinsidae</taxon>
        <taxon>Perkinsus</taxon>
    </lineage>
</organism>
<evidence type="ECO:0000313" key="4">
    <source>
        <dbReference type="EMBL" id="KAF4663527.1"/>
    </source>
</evidence>
<dbReference type="Proteomes" id="UP000591131">
    <property type="component" value="Unassembled WGS sequence"/>
</dbReference>
<reference evidence="4 5" key="1">
    <citation type="submission" date="2020-04" db="EMBL/GenBank/DDBJ databases">
        <title>Perkinsus chesapeaki whole genome sequence.</title>
        <authorList>
            <person name="Bogema D.R."/>
        </authorList>
    </citation>
    <scope>NUCLEOTIDE SEQUENCE [LARGE SCALE GENOMIC DNA]</scope>
    <source>
        <strain evidence="4">ATCC PRA-425</strain>
    </source>
</reference>
<feature type="chain" id="PRO_5029911930" evidence="3">
    <location>
        <begin position="18"/>
        <end position="154"/>
    </location>
</feature>
<comment type="caution">
    <text evidence="4">The sequence shown here is derived from an EMBL/GenBank/DDBJ whole genome shotgun (WGS) entry which is preliminary data.</text>
</comment>
<feature type="transmembrane region" description="Helical" evidence="2">
    <location>
        <begin position="99"/>
        <end position="123"/>
    </location>
</feature>
<gene>
    <name evidence="4" type="ORF">FOL47_005702</name>
</gene>
<keyword evidence="3" id="KW-0732">Signal</keyword>
<feature type="signal peptide" evidence="3">
    <location>
        <begin position="1"/>
        <end position="17"/>
    </location>
</feature>
<evidence type="ECO:0000256" key="1">
    <source>
        <dbReference type="SAM" id="MobiDB-lite"/>
    </source>
</evidence>
<evidence type="ECO:0000256" key="3">
    <source>
        <dbReference type="SAM" id="SignalP"/>
    </source>
</evidence>
<feature type="compositionally biased region" description="Basic and acidic residues" evidence="1">
    <location>
        <begin position="54"/>
        <end position="68"/>
    </location>
</feature>
<dbReference type="EMBL" id="JAAPAO010000314">
    <property type="protein sequence ID" value="KAF4663527.1"/>
    <property type="molecule type" value="Genomic_DNA"/>
</dbReference>
<keyword evidence="5" id="KW-1185">Reference proteome</keyword>
<name>A0A7J6LW97_PERCH</name>
<keyword evidence="2" id="KW-0472">Membrane</keyword>
<sequence length="154" mass="16721">MFIFGFFVLLASIPSGAFDFNSIDIFEPATTAAFSMVGDISHSMEEFYDALETEKEDEHSPMLEDRRLTTTSAPPDSGAAASSGGTGVPLVSGKDYPEALLIVVSVLSALAFGASLLQLWLTVKIRMALLETRKIKEARWPEEDLQANDVEMGL</sequence>
<evidence type="ECO:0000313" key="5">
    <source>
        <dbReference type="Proteomes" id="UP000591131"/>
    </source>
</evidence>
<proteinExistence type="predicted"/>
<feature type="region of interest" description="Disordered" evidence="1">
    <location>
        <begin position="54"/>
        <end position="86"/>
    </location>
</feature>
<keyword evidence="2" id="KW-1133">Transmembrane helix</keyword>
<accession>A0A7J6LW97</accession>
<keyword evidence="2" id="KW-0812">Transmembrane</keyword>
<dbReference type="AlphaFoldDB" id="A0A7J6LW97"/>
<protein>
    <submittedName>
        <fullName evidence="4">Uncharacterized protein</fullName>
    </submittedName>
</protein>
<evidence type="ECO:0000256" key="2">
    <source>
        <dbReference type="SAM" id="Phobius"/>
    </source>
</evidence>